<proteinExistence type="predicted"/>
<reference evidence="2 3" key="1">
    <citation type="submission" date="2017-03" db="EMBL/GenBank/DDBJ databases">
        <title>Genome Survey of Euroglyphus maynei.</title>
        <authorList>
            <person name="Arlian L.G."/>
            <person name="Morgan M.S."/>
            <person name="Rider S.D."/>
        </authorList>
    </citation>
    <scope>NUCLEOTIDE SEQUENCE [LARGE SCALE GENOMIC DNA]</scope>
    <source>
        <strain evidence="2">Arlian Lab</strain>
        <tissue evidence="2">Whole body</tissue>
    </source>
</reference>
<feature type="region of interest" description="Disordered" evidence="1">
    <location>
        <begin position="192"/>
        <end position="222"/>
    </location>
</feature>
<evidence type="ECO:0000256" key="1">
    <source>
        <dbReference type="SAM" id="MobiDB-lite"/>
    </source>
</evidence>
<feature type="region of interest" description="Disordered" evidence="1">
    <location>
        <begin position="34"/>
        <end position="56"/>
    </location>
</feature>
<feature type="region of interest" description="Disordered" evidence="1">
    <location>
        <begin position="228"/>
        <end position="247"/>
    </location>
</feature>
<dbReference type="AlphaFoldDB" id="A0A1Y3B6C1"/>
<dbReference type="Proteomes" id="UP000194236">
    <property type="component" value="Unassembled WGS sequence"/>
</dbReference>
<evidence type="ECO:0000313" key="3">
    <source>
        <dbReference type="Proteomes" id="UP000194236"/>
    </source>
</evidence>
<gene>
    <name evidence="2" type="ORF">BLA29_009777</name>
</gene>
<feature type="non-terminal residue" evidence="2">
    <location>
        <position position="247"/>
    </location>
</feature>
<evidence type="ECO:0000313" key="2">
    <source>
        <dbReference type="EMBL" id="OTF75453.1"/>
    </source>
</evidence>
<keyword evidence="3" id="KW-1185">Reference proteome</keyword>
<name>A0A1Y3B6C1_EURMA</name>
<dbReference type="EMBL" id="MUJZ01041926">
    <property type="protein sequence ID" value="OTF75453.1"/>
    <property type="molecule type" value="Genomic_DNA"/>
</dbReference>
<sequence length="247" mass="28159">MKQDVIPESNIIKSLTNSVFQGYQNVFNRTIFKKSESPSPEQSPIHKTQPNNDNIKSSIKNIFGGFKSFQESMIVGNNDDNKIRPKIHQFSLPEIDVQNTVGGKTVEHTLETIDIKHEPELKLKTEDTIVGERRMSGKILKLTSRAQTMQEANTMMDTLITEPRVKTGNDHNRNKLEKRYSDESTAIAMTNDDTESFSKTFPCQDDDQIDSANEQGMKTNEIKDYHHQLQPLQTLDVDDQSKSSSRR</sequence>
<comment type="caution">
    <text evidence="2">The sequence shown here is derived from an EMBL/GenBank/DDBJ whole genome shotgun (WGS) entry which is preliminary data.</text>
</comment>
<organism evidence="2 3">
    <name type="scientific">Euroglyphus maynei</name>
    <name type="common">Mayne's house dust mite</name>
    <dbReference type="NCBI Taxonomy" id="6958"/>
    <lineage>
        <taxon>Eukaryota</taxon>
        <taxon>Metazoa</taxon>
        <taxon>Ecdysozoa</taxon>
        <taxon>Arthropoda</taxon>
        <taxon>Chelicerata</taxon>
        <taxon>Arachnida</taxon>
        <taxon>Acari</taxon>
        <taxon>Acariformes</taxon>
        <taxon>Sarcoptiformes</taxon>
        <taxon>Astigmata</taxon>
        <taxon>Psoroptidia</taxon>
        <taxon>Analgoidea</taxon>
        <taxon>Pyroglyphidae</taxon>
        <taxon>Pyroglyphinae</taxon>
        <taxon>Euroglyphus</taxon>
    </lineage>
</organism>
<protein>
    <submittedName>
        <fullName evidence="2">Uncharacterized protein</fullName>
    </submittedName>
</protein>
<accession>A0A1Y3B6C1</accession>